<keyword evidence="1" id="KW-0812">Transmembrane</keyword>
<evidence type="ECO:0000313" key="2">
    <source>
        <dbReference type="EMBL" id="PDO83369.1"/>
    </source>
</evidence>
<dbReference type="EMBL" id="NITV01000013">
    <property type="protein sequence ID" value="PDO83369.1"/>
    <property type="molecule type" value="Genomic_DNA"/>
</dbReference>
<proteinExistence type="predicted"/>
<organism evidence="2 3">
    <name type="scientific">Kosakonia pseudosacchari</name>
    <dbReference type="NCBI Taxonomy" id="1646340"/>
    <lineage>
        <taxon>Bacteria</taxon>
        <taxon>Pseudomonadati</taxon>
        <taxon>Pseudomonadota</taxon>
        <taxon>Gammaproteobacteria</taxon>
        <taxon>Enterobacterales</taxon>
        <taxon>Enterobacteriaceae</taxon>
        <taxon>Kosakonia</taxon>
    </lineage>
</organism>
<name>A0ABX4IKJ9_9ENTR</name>
<feature type="transmembrane region" description="Helical" evidence="1">
    <location>
        <begin position="61"/>
        <end position="78"/>
    </location>
</feature>
<accession>A0ABX4IKJ9</accession>
<comment type="caution">
    <text evidence="2">The sequence shown here is derived from an EMBL/GenBank/DDBJ whole genome shotgun (WGS) entry which is preliminary data.</text>
</comment>
<protein>
    <recommendedName>
        <fullName evidence="4">DUF4149 domain-containing protein</fullName>
    </recommendedName>
</protein>
<evidence type="ECO:0000256" key="1">
    <source>
        <dbReference type="SAM" id="Phobius"/>
    </source>
</evidence>
<keyword evidence="1" id="KW-0472">Membrane</keyword>
<feature type="transmembrane region" description="Helical" evidence="1">
    <location>
        <begin position="6"/>
        <end position="29"/>
    </location>
</feature>
<keyword evidence="1" id="KW-1133">Transmembrane helix</keyword>
<dbReference type="RefSeq" id="WP_097401832.1">
    <property type="nucleotide sequence ID" value="NZ_NITV01000013.1"/>
</dbReference>
<gene>
    <name evidence="2" type="ORF">BK796_20560</name>
</gene>
<reference evidence="2 3" key="1">
    <citation type="submission" date="2017-06" db="EMBL/GenBank/DDBJ databases">
        <title>Draft genome sequence of nitrogen-fixing Kosakonia pseudosacchari strain NN143 isolated from sugarcane roots.</title>
        <authorList>
            <person name="Li Y."/>
            <person name="Li S."/>
            <person name="Lin L."/>
            <person name="Wu X."/>
            <person name="Yang L."/>
            <person name="Li Y."/>
            <person name="An Q."/>
        </authorList>
    </citation>
    <scope>NUCLEOTIDE SEQUENCE [LARGE SCALE GENOMIC DNA]</scope>
    <source>
        <strain evidence="2 3">NN143</strain>
    </source>
</reference>
<sequence length="79" mass="8954">MTSLGMQIASTLFGFTGTILMFFNSYALIPYEAAMFGSDEIIEHDRKVEQKNKRMLRNQKIGIGLLSLSFLLQLISYSL</sequence>
<evidence type="ECO:0000313" key="3">
    <source>
        <dbReference type="Proteomes" id="UP000219642"/>
    </source>
</evidence>
<keyword evidence="3" id="KW-1185">Reference proteome</keyword>
<dbReference type="Proteomes" id="UP000219642">
    <property type="component" value="Unassembled WGS sequence"/>
</dbReference>
<evidence type="ECO:0008006" key="4">
    <source>
        <dbReference type="Google" id="ProtNLM"/>
    </source>
</evidence>